<evidence type="ECO:0000313" key="3">
    <source>
        <dbReference type="Proteomes" id="UP000023152"/>
    </source>
</evidence>
<gene>
    <name evidence="2" type="ORF">RFI_37527</name>
</gene>
<evidence type="ECO:0000256" key="1">
    <source>
        <dbReference type="SAM" id="MobiDB-lite"/>
    </source>
</evidence>
<reference evidence="2 3" key="1">
    <citation type="journal article" date="2013" name="Curr. Biol.">
        <title>The Genome of the Foraminiferan Reticulomyxa filosa.</title>
        <authorList>
            <person name="Glockner G."/>
            <person name="Hulsmann N."/>
            <person name="Schleicher M."/>
            <person name="Noegel A.A."/>
            <person name="Eichinger L."/>
            <person name="Gallinger C."/>
            <person name="Pawlowski J."/>
            <person name="Sierra R."/>
            <person name="Euteneuer U."/>
            <person name="Pillet L."/>
            <person name="Moustafa A."/>
            <person name="Platzer M."/>
            <person name="Groth M."/>
            <person name="Szafranski K."/>
            <person name="Schliwa M."/>
        </authorList>
    </citation>
    <scope>NUCLEOTIDE SEQUENCE [LARGE SCALE GENOMIC DNA]</scope>
</reference>
<evidence type="ECO:0000313" key="2">
    <source>
        <dbReference type="EMBL" id="ETN99940.1"/>
    </source>
</evidence>
<dbReference type="EMBL" id="ASPP01042438">
    <property type="protein sequence ID" value="ETN99940.1"/>
    <property type="molecule type" value="Genomic_DNA"/>
</dbReference>
<organism evidence="2 3">
    <name type="scientific">Reticulomyxa filosa</name>
    <dbReference type="NCBI Taxonomy" id="46433"/>
    <lineage>
        <taxon>Eukaryota</taxon>
        <taxon>Sar</taxon>
        <taxon>Rhizaria</taxon>
        <taxon>Retaria</taxon>
        <taxon>Foraminifera</taxon>
        <taxon>Monothalamids</taxon>
        <taxon>Reticulomyxidae</taxon>
        <taxon>Reticulomyxa</taxon>
    </lineage>
</organism>
<feature type="region of interest" description="Disordered" evidence="1">
    <location>
        <begin position="1"/>
        <end position="22"/>
    </location>
</feature>
<comment type="caution">
    <text evidence="2">The sequence shown here is derived from an EMBL/GenBank/DDBJ whole genome shotgun (WGS) entry which is preliminary data.</text>
</comment>
<dbReference type="Proteomes" id="UP000023152">
    <property type="component" value="Unassembled WGS sequence"/>
</dbReference>
<accession>X6LF26</accession>
<feature type="compositionally biased region" description="Polar residues" evidence="1">
    <location>
        <begin position="1"/>
        <end position="11"/>
    </location>
</feature>
<name>X6LF26_RETFI</name>
<protein>
    <submittedName>
        <fullName evidence="2">Uncharacterized protein</fullName>
    </submittedName>
</protein>
<feature type="non-terminal residue" evidence="2">
    <location>
        <position position="147"/>
    </location>
</feature>
<keyword evidence="3" id="KW-1185">Reference proteome</keyword>
<proteinExistence type="predicted"/>
<sequence length="147" mass="16842">MTENSIPQLGSPSKRRRIVTDESSSPLAIHNAMEPTAMKEVNVDNVQSKKTTDHIESWQSHQLFANNKDKDWKGYFITYFIPSYGGINSDYPKWNINTFPSLSWVDIAKQAQSSLPKCIEATIVWYDTCDFVEEGISEEKVHELLQQ</sequence>
<dbReference type="AlphaFoldDB" id="X6LF26"/>